<reference evidence="2" key="5">
    <citation type="journal article" date="2000" name="J. Bacteriol.">
        <title>Regulation of the cnr cobalt and nickel resistance determinant of Ralstonia eutropha (Alcaligenes eutrophus) CH34.</title>
        <authorList>
            <person name="Tibazarwa C."/>
            <person name="Wuertz S."/>
            <person name="Mergeay M."/>
            <person name="Wyns L."/>
            <person name="van Der Lelie D."/>
        </authorList>
    </citation>
    <scope>NUCLEOTIDE SEQUENCE</scope>
    <source>
        <strain evidence="2">CH34</strain>
    </source>
</reference>
<reference evidence="1" key="8">
    <citation type="submission" date="2006-04" db="EMBL/GenBank/DDBJ databases">
        <title>Complete sequence of the chromosome of Ralstonia metallidurans CH34.</title>
        <authorList>
            <consortium name="US DOE Joint Genome Institute"/>
            <person name="Copeland A."/>
            <person name="Lucas S."/>
            <person name="Lapidus A."/>
            <person name="Barry K."/>
            <person name="Detter J.C."/>
            <person name="Glavina del Rio T."/>
            <person name="Hammon N."/>
            <person name="Israni S."/>
            <person name="Dalin E."/>
            <person name="Tice H."/>
            <person name="Martinez M."/>
            <person name="Goltsman E."/>
            <person name="Pitluck S."/>
            <person name="Schmutz J."/>
            <person name="Larimer F."/>
            <person name="Land M."/>
            <person name="Hauser L."/>
            <person name="Kyrpides N."/>
            <person name="Kim E."/>
            <person name="Mergeay M."/>
            <person name="Benotmane M.A."/>
            <person name="Vallaeys T."/>
            <person name="Michaux A."/>
            <person name="Monchy S."/>
            <person name="Dunn J."/>
            <person name="McCorkle S."/>
            <person name="Taghavi S."/>
            <person name="van der Lelie D."/>
            <person name="Richardson P."/>
        </authorList>
    </citation>
    <scope>NUCLEOTIDE SEQUENCE</scope>
    <source>
        <strain evidence="1">CH34</strain>
        <plasmid evidence="1">pMOL28</plasmid>
    </source>
</reference>
<dbReference type="Proteomes" id="UP000002429">
    <property type="component" value="Plasmid pMOL28"/>
</dbReference>
<name>Q5NV16_CUPMC</name>
<organism evidence="1 3">
    <name type="scientific">Cupriavidus metallidurans (strain ATCC 43123 / DSM 2839 / NBRC 102507 / CH34)</name>
    <name type="common">Ralstonia metallidurans</name>
    <dbReference type="NCBI Taxonomy" id="266264"/>
    <lineage>
        <taxon>Bacteria</taxon>
        <taxon>Pseudomonadati</taxon>
        <taxon>Pseudomonadota</taxon>
        <taxon>Betaproteobacteria</taxon>
        <taxon>Burkholderiales</taxon>
        <taxon>Burkholderiaceae</taxon>
        <taxon>Cupriavidus</taxon>
    </lineage>
</organism>
<reference evidence="2" key="3">
    <citation type="journal article" date="1997" name="Plasmid">
        <title>Genetic and physical maps of the Alcaligenes eutrophus CH34 megaplasmid pMOL28 and its derivative pMOL50 obtained after temperature-induced mutagenesis and mortality.</title>
        <authorList>
            <person name="Taghavi S."/>
            <person name="Mergeay M."/>
            <person name="van der Lelie D."/>
        </authorList>
    </citation>
    <scope>NUCLEOTIDE SEQUENCE</scope>
    <source>
        <strain evidence="2">CH34</strain>
    </source>
</reference>
<protein>
    <submittedName>
        <fullName evidence="1">Uncharacterized protein</fullName>
    </submittedName>
</protein>
<evidence type="ECO:0000313" key="1">
    <source>
        <dbReference type="EMBL" id="ABF13109.1"/>
    </source>
</evidence>
<reference evidence="2" key="1">
    <citation type="journal article" date="1993" name="J. Bacteriol.">
        <title>Characterization of the inducible nickel and cobalt resistance determinant cnr from pMOL28 of Alcaligenes eutrophus CH34.</title>
        <authorList>
            <person name="Liesegang H."/>
            <person name="Lemke K."/>
            <person name="Siddiqui R.A."/>
            <person name="Schlegel H.G."/>
        </authorList>
    </citation>
    <scope>NUCLEOTIDE SEQUENCE</scope>
    <source>
        <strain evidence="2">CH34</strain>
    </source>
</reference>
<reference evidence="2" key="7">
    <citation type="submission" date="2004-10" db="EMBL/GenBank/DDBJ databases">
        <title>Sequence and features of the Ralstonia metallidurans CH34 heavy metal plasmids pMOL28 and pMOL30.</title>
        <authorList>
            <person name="van der Lelie D."/>
            <person name="Monchy S."/>
            <person name="Taghavi S."/>
            <person name="McCorkle S."/>
            <person name="Dunn J."/>
            <person name="Benotmane M."/>
            <person name="Vallaeys T."/>
            <person name="Lapidus A."/>
            <person name="Mergeay M."/>
        </authorList>
    </citation>
    <scope>NUCLEOTIDE SEQUENCE</scope>
    <source>
        <strain evidence="2">CH34</strain>
        <plasmid evidence="2">pMOL28</plasmid>
    </source>
</reference>
<reference evidence="2" key="4">
    <citation type="journal article" date="2000" name="J. Bacteriol.">
        <title>Regulation of the cnr cobalt and nickel resistance determinant from Ralstonia sp. strain CH34.</title>
        <authorList>
            <person name="Grass G."/>
            <person name="Grosse C."/>
            <person name="Nies D.H."/>
        </authorList>
    </citation>
    <scope>NUCLEOTIDE SEQUENCE</scope>
    <source>
        <strain evidence="2">CH34</strain>
    </source>
</reference>
<dbReference type="Gene3D" id="1.10.10.10">
    <property type="entry name" value="Winged helix-like DNA-binding domain superfamily/Winged helix DNA-binding domain"/>
    <property type="match status" value="1"/>
</dbReference>
<dbReference type="KEGG" id="rme:Rmet_6250"/>
<evidence type="ECO:0000313" key="2">
    <source>
        <dbReference type="EMBL" id="CAI30196.1"/>
    </source>
</evidence>
<dbReference type="RefSeq" id="WP_011239935.1">
    <property type="nucleotide sequence ID" value="NC_006525.1"/>
</dbReference>
<gene>
    <name evidence="1" type="ordered locus">Rmet_6250</name>
    <name evidence="2" type="ORF">RMe0052</name>
</gene>
<sequence>MTAPDIASAALVDREYARALDLVQRFRAASVALLQRHLQIGPDVAESLLLRMSRETTLVRRMPDGLYLFVGEIIGNELQAFHGFAREVLTAITVGRIDAEQLRAAADRYGITPQVLTSLPPR</sequence>
<reference evidence="2" key="6">
    <citation type="journal article" date="2002" name="Arch. Microbiol.">
        <title>New genes involved in chromate resistance in Ralstonia metallidurans strain CH34.</title>
        <authorList>
            <person name="Juhnke S."/>
            <person name="Peitzsch N."/>
            <person name="Hubener N."/>
            <person name="Grosse C."/>
            <person name="Nies D.H."/>
        </authorList>
    </citation>
    <scope>NUCLEOTIDE SEQUENCE</scope>
    <source>
        <strain evidence="2">CH34</strain>
    </source>
</reference>
<proteinExistence type="predicted"/>
<keyword evidence="3" id="KW-1185">Reference proteome</keyword>
<accession>Q5NV16</accession>
<reference evidence="1" key="10">
    <citation type="submission" date="2010-02" db="EMBL/GenBank/DDBJ databases">
        <authorList>
            <person name="Janssen P.J."/>
            <person name="Van Houdt R."/>
            <person name="Moors H."/>
            <person name="Monsieurs P."/>
            <person name="Morin N."/>
            <person name="Benotmane R."/>
            <person name="Lapidus A."/>
            <person name="McCorkle S."/>
            <person name="Monchy S."/>
            <person name="Taghavi S."/>
            <person name="van der Lelie N."/>
            <person name="Dunn J."/>
            <person name="Leys N."/>
            <person name="Mergeay M."/>
        </authorList>
    </citation>
    <scope>NUCLEOTIDE SEQUENCE</scope>
    <source>
        <strain evidence="1">CH34</strain>
        <plasmid evidence="1">pMOL28</plasmid>
    </source>
</reference>
<reference evidence="3" key="9">
    <citation type="journal article" date="2010" name="PLoS ONE">
        <title>The complete genome sequence of Cupriavidus metallidurans strain CH34, a master survivalist in harsh and anthropogenic environments.</title>
        <authorList>
            <person name="Janssen P.J."/>
            <person name="Van Houdt R."/>
            <person name="Moors H."/>
            <person name="Monsieurs P."/>
            <person name="Morin N."/>
            <person name="Michaux A."/>
            <person name="Benotmane M.A."/>
            <person name="Leys N."/>
            <person name="Vallaeys T."/>
            <person name="Lapidus A."/>
            <person name="Monchy S."/>
            <person name="Medigue C."/>
            <person name="Taghavi S."/>
            <person name="McCorkle S."/>
            <person name="Dunn J."/>
            <person name="van der Lelie D."/>
            <person name="Mergeay M."/>
        </authorList>
    </citation>
    <scope>NUCLEOTIDE SEQUENCE [LARGE SCALE GENOMIC DNA]</scope>
    <source>
        <strain evidence="3">ATCC 43123 / DSM 2839 / NBRC 102507 / CH34</strain>
        <plasmid evidence="3">Plasmid pMOL28</plasmid>
    </source>
</reference>
<keyword evidence="1" id="KW-0614">Plasmid</keyword>
<dbReference type="EMBL" id="CP000355">
    <property type="protein sequence ID" value="ABF13109.1"/>
    <property type="molecule type" value="Genomic_DNA"/>
</dbReference>
<dbReference type="HOGENOM" id="CLU_2024817_0_0_4"/>
<evidence type="ECO:0000313" key="3">
    <source>
        <dbReference type="Proteomes" id="UP000002429"/>
    </source>
</evidence>
<reference evidence="2" key="2">
    <citation type="journal article" date="1996" name="Mol. Gen. Genet.">
        <title>Identification of a partition and replication region in the Alcaligenes eutrophus megaplasmid pMOL28.</title>
        <authorList>
            <person name="Taghavi S."/>
            <person name="Provoost A."/>
            <person name="Mergeay M."/>
            <person name="van der Lelie D."/>
        </authorList>
    </citation>
    <scope>NUCLEOTIDE SEQUENCE</scope>
    <source>
        <strain evidence="2">CH34</strain>
    </source>
</reference>
<dbReference type="AlphaFoldDB" id="Q5NV16"/>
<geneLocation type="plasmid" evidence="1 3">
    <name>pMOL28</name>
</geneLocation>
<dbReference type="EMBL" id="X90708">
    <property type="protein sequence ID" value="CAI30196.1"/>
    <property type="molecule type" value="Genomic_DNA"/>
</dbReference>
<dbReference type="InterPro" id="IPR036388">
    <property type="entry name" value="WH-like_DNA-bd_sf"/>
</dbReference>